<dbReference type="SUPFAM" id="SSF140663">
    <property type="entry name" value="TTHA0068-like"/>
    <property type="match status" value="1"/>
</dbReference>
<dbReference type="Proteomes" id="UP000028922">
    <property type="component" value="Unassembled WGS sequence"/>
</dbReference>
<proteinExistence type="predicted"/>
<dbReference type="PANTHER" id="PTHR34796">
    <property type="entry name" value="EXPRESSED PROTEIN"/>
    <property type="match status" value="1"/>
</dbReference>
<dbReference type="AlphaFoldDB" id="A0A086CG96"/>
<protein>
    <recommendedName>
        <fullName evidence="3">DUF309 domain-containing protein</fullName>
    </recommendedName>
</protein>
<evidence type="ECO:0008006" key="3">
    <source>
        <dbReference type="Google" id="ProtNLM"/>
    </source>
</evidence>
<reference evidence="1 2" key="1">
    <citation type="submission" date="2014-08" db="EMBL/GenBank/DDBJ databases">
        <title>Comparative genomics reveals surprising divergence of two closely related strains of uncultivated UCYN-A cyanobacteria.</title>
        <authorList>
            <person name="Bombar D."/>
            <person name="Heller P."/>
            <person name="Sanchez-Baracaldo P."/>
            <person name="Carter B.J."/>
            <person name="Zert J.P."/>
        </authorList>
    </citation>
    <scope>NUCLEOTIDE SEQUENCE [LARGE SCALE GENOMIC DNA]</scope>
</reference>
<sequence>MTTENFLEGIRQFNKQEFYACHDTLESIWIETIDLDKYFYQGILQISVGCYHLINNNWHGAVTSLGEGIKKLRNYQPNYKNVNISQFLEESENLLMCLHNINPDSIAEISMVLVSNAKDSPYKFPYIKMLL</sequence>
<dbReference type="InterPro" id="IPR005500">
    <property type="entry name" value="DUF309"/>
</dbReference>
<evidence type="ECO:0000313" key="1">
    <source>
        <dbReference type="EMBL" id="KFF41210.1"/>
    </source>
</evidence>
<dbReference type="EMBL" id="JPSP01000011">
    <property type="protein sequence ID" value="KFF41210.1"/>
    <property type="molecule type" value="Genomic_DNA"/>
</dbReference>
<dbReference type="Pfam" id="PF03745">
    <property type="entry name" value="DUF309"/>
    <property type="match status" value="1"/>
</dbReference>
<comment type="caution">
    <text evidence="1">The sequence shown here is derived from an EMBL/GenBank/DDBJ whole genome shotgun (WGS) entry which is preliminary data.</text>
</comment>
<dbReference type="eggNOG" id="COG1547">
    <property type="taxonomic scope" value="Bacteria"/>
</dbReference>
<name>A0A086CG96_9CHRO</name>
<dbReference type="InterPro" id="IPR023203">
    <property type="entry name" value="TTHA0068_sf"/>
</dbReference>
<accession>A0A086CG96</accession>
<dbReference type="PANTHER" id="PTHR34796:SF1">
    <property type="entry name" value="EXPRESSED PROTEIN"/>
    <property type="match status" value="1"/>
</dbReference>
<gene>
    <name evidence="1" type="ORF">ucyna2_00939</name>
</gene>
<organism evidence="1 2">
    <name type="scientific">Candidatus Atelocyanobacterium thalassa isolate SIO64986</name>
    <dbReference type="NCBI Taxonomy" id="1527444"/>
    <lineage>
        <taxon>Bacteria</taxon>
        <taxon>Bacillati</taxon>
        <taxon>Cyanobacteriota</taxon>
        <taxon>Cyanophyceae</taxon>
        <taxon>Oscillatoriophycideae</taxon>
        <taxon>Chroococcales</taxon>
        <taxon>Aphanothecaceae</taxon>
        <taxon>Candidatus Atelocyanobacterium</taxon>
        <taxon>Candidatus Atelocyanobacterium thalassae</taxon>
    </lineage>
</organism>
<dbReference type="Gene3D" id="1.10.3450.10">
    <property type="entry name" value="TTHA0068-like"/>
    <property type="match status" value="1"/>
</dbReference>
<evidence type="ECO:0000313" key="2">
    <source>
        <dbReference type="Proteomes" id="UP000028922"/>
    </source>
</evidence>
<dbReference type="STRING" id="1527444.ucyna2_00939"/>